<accession>A0A2U0SCD1</accession>
<dbReference type="Gene3D" id="3.40.50.1820">
    <property type="entry name" value="alpha/beta hydrolase"/>
    <property type="match status" value="1"/>
</dbReference>
<dbReference type="InterPro" id="IPR010071">
    <property type="entry name" value="AA_adenyl_dom"/>
</dbReference>
<dbReference type="InterPro" id="IPR023213">
    <property type="entry name" value="CAT-like_dom_sf"/>
</dbReference>
<dbReference type="AlphaFoldDB" id="A0A2U0SCD1"/>
<evidence type="ECO:0000256" key="4">
    <source>
        <dbReference type="SAM" id="MobiDB-lite"/>
    </source>
</evidence>
<dbReference type="Gene3D" id="3.30.559.30">
    <property type="entry name" value="Nonribosomal peptide synthetase, condensation domain"/>
    <property type="match status" value="1"/>
</dbReference>
<dbReference type="PROSITE" id="PS00455">
    <property type="entry name" value="AMP_BINDING"/>
    <property type="match status" value="1"/>
</dbReference>
<reference evidence="6 7" key="1">
    <citation type="submission" date="2018-05" db="EMBL/GenBank/DDBJ databases">
        <title>Description of Sphingomonas pokkalii sp nov, isolated from the rhizosphere of saline tolerant pokkali rice and its draft genome analysis.</title>
        <authorList>
            <person name="Menon R."/>
            <person name="Kumari S."/>
            <person name="Rameshkumar N."/>
        </authorList>
    </citation>
    <scope>NUCLEOTIDE SEQUENCE [LARGE SCALE GENOMIC DNA]</scope>
    <source>
        <strain evidence="6 7">L3B27</strain>
    </source>
</reference>
<dbReference type="Pfam" id="PF00501">
    <property type="entry name" value="AMP-binding"/>
    <property type="match status" value="1"/>
</dbReference>
<proteinExistence type="predicted"/>
<evidence type="ECO:0000256" key="1">
    <source>
        <dbReference type="ARBA" id="ARBA00001957"/>
    </source>
</evidence>
<evidence type="ECO:0000256" key="3">
    <source>
        <dbReference type="ARBA" id="ARBA00022553"/>
    </source>
</evidence>
<dbReference type="Gene3D" id="3.30.300.30">
    <property type="match status" value="1"/>
</dbReference>
<dbReference type="InterPro" id="IPR009081">
    <property type="entry name" value="PP-bd_ACP"/>
</dbReference>
<sequence>MKRVESIQALGPLQQGMVYHVAAGGGAGEHFVQFVLAFERIDPARLQQAWQDIVTAHDALRTGFSWEAARQPVAVVMTGVSLPWLEEDWRGLSSAAFADRLAGYLASDRSRGFELTRAPLMRALLVRETEVGWRLVLSHHHLLLDGWSAALLFDELAERYRGLVSGTVPELPQRRPYRDFLAWLAAQDPAAAERYWRAVLADAPATGVPLGSAVEAGPRRMSEAEGLVAAPLWAEVQALGRSLGVTAASIAAAAWGIVLARATGEEDVVFGTTVSGRPEGLAGSEVMIGLFINTVPLRVRAASGARLGAYLAAVQQGLIQAREHGHVPLAKIQGWAGARRAAFETLLVYENYPAAQAAAGSALGVTAATSHEETNYPAALILEPEAEGLRIRLHHDLARLGQGDAARLVARFVQLLAAMAAQGATARLCALDHRTPEDRAASAALARVRIDAGVPVPLLPDLFLAAAARHPAAPALHCGAQTMDYAALRSRALAVAHQLAARGARPGAIVAIALERGPMRYVALLAIWLCGAASAALDPEQPPARVQAAVAALSPDLVLVDPAAAGLFDPDRCVVLGVPSGAGDDVVLPRPAPDDLAYVILTSGSTGRPKPVGVSYRAIGHVAAPYQDGQGPTRIVAQSLNLQFDASFLEVVASILSGGCLALPVGDEDYTQLIERVGATHIASTPSLLALLAPAQGATLREVVVGGEVLPPALAALWAGRTVLLNSYGPTEATVHATQARVSPGGTITIGRPLPHVAAYVLNAALRPVAPGEPGELYLAGPGLARGYLGLPASTARSFLPDPFGPPGTRMYRTGDLVRIVPRGDLLFIGRRDGQVKIRGIRIELGEVEMALSAATGLGQGEIAATLVPGPDGRGRLIACVTRPIALERLDVPLAFLPQGVMQLPELPLTATGKVDRVRLKALAQSYRSSEGTAGDAILASGAEARIAEVFAKVLGLRAVGPDDDFLALGGDSIVSLQAASQLRQQGMPVSPSAILAMRTPRALAAELSDPSALPILLPLRDGPGQPVVLVCGAGGGPEAMLAVADGLGERRVLAFVPPEGVTTIAALADHLADAVGDACAAVIGHSFGAYVAAEAVRRLRARGASPSLVVLDATAPLPDRPRQATPDAAQALAALAAMAAEITGMPPPAADREAVAAALVTAGVARDREEAMVLIARSQEHGAENARHVAAPLPLPAMLLVRAGERADPPRPFEPPASPDPDWGWSRLTGGHVATAIARGNHISMLRGTAGVELGAMLRAYLDFESAMPLDQEEAIHA</sequence>
<feature type="region of interest" description="Disordered" evidence="4">
    <location>
        <begin position="1207"/>
        <end position="1227"/>
    </location>
</feature>
<evidence type="ECO:0000313" key="7">
    <source>
        <dbReference type="Proteomes" id="UP000245890"/>
    </source>
</evidence>
<dbReference type="InterPro" id="IPR000873">
    <property type="entry name" value="AMP-dep_synth/lig_dom"/>
</dbReference>
<dbReference type="Pfam" id="PF00550">
    <property type="entry name" value="PP-binding"/>
    <property type="match status" value="1"/>
</dbReference>
<comment type="cofactor">
    <cofactor evidence="1">
        <name>pantetheine 4'-phosphate</name>
        <dbReference type="ChEBI" id="CHEBI:47942"/>
    </cofactor>
</comment>
<dbReference type="OrthoDB" id="9787658at2"/>
<keyword evidence="2" id="KW-0596">Phosphopantetheine</keyword>
<dbReference type="Pfam" id="PF00668">
    <property type="entry name" value="Condensation"/>
    <property type="match status" value="1"/>
</dbReference>
<protein>
    <recommendedName>
        <fullName evidence="5">Carrier domain-containing protein</fullName>
    </recommendedName>
</protein>
<dbReference type="SUPFAM" id="SSF53474">
    <property type="entry name" value="alpha/beta-Hydrolases"/>
    <property type="match status" value="1"/>
</dbReference>
<evidence type="ECO:0000313" key="6">
    <source>
        <dbReference type="EMBL" id="PVX29032.1"/>
    </source>
</evidence>
<dbReference type="InterPro" id="IPR029058">
    <property type="entry name" value="AB_hydrolase_fold"/>
</dbReference>
<dbReference type="Gene3D" id="3.30.559.10">
    <property type="entry name" value="Chloramphenicol acetyltransferase-like domain"/>
    <property type="match status" value="1"/>
</dbReference>
<organism evidence="6 7">
    <name type="scientific">Sphingomonas pokkalii</name>
    <dbReference type="NCBI Taxonomy" id="2175090"/>
    <lineage>
        <taxon>Bacteria</taxon>
        <taxon>Pseudomonadati</taxon>
        <taxon>Pseudomonadota</taxon>
        <taxon>Alphaproteobacteria</taxon>
        <taxon>Sphingomonadales</taxon>
        <taxon>Sphingomonadaceae</taxon>
        <taxon>Sphingomonas</taxon>
    </lineage>
</organism>
<dbReference type="InterPro" id="IPR001031">
    <property type="entry name" value="Thioesterase"/>
</dbReference>
<dbReference type="RefSeq" id="WP_116468474.1">
    <property type="nucleotide sequence ID" value="NZ_QENQ01000001.1"/>
</dbReference>
<gene>
    <name evidence="6" type="ORF">DD559_06530</name>
</gene>
<dbReference type="InterPro" id="IPR036736">
    <property type="entry name" value="ACP-like_sf"/>
</dbReference>
<dbReference type="SUPFAM" id="SSF47336">
    <property type="entry name" value="ACP-like"/>
    <property type="match status" value="1"/>
</dbReference>
<dbReference type="SMART" id="SM00823">
    <property type="entry name" value="PKS_PP"/>
    <property type="match status" value="1"/>
</dbReference>
<dbReference type="PROSITE" id="PS00012">
    <property type="entry name" value="PHOSPHOPANTETHEINE"/>
    <property type="match status" value="1"/>
</dbReference>
<dbReference type="GO" id="GO:0003824">
    <property type="term" value="F:catalytic activity"/>
    <property type="evidence" value="ECO:0007669"/>
    <property type="project" value="InterPro"/>
</dbReference>
<dbReference type="GO" id="GO:0044550">
    <property type="term" value="P:secondary metabolite biosynthetic process"/>
    <property type="evidence" value="ECO:0007669"/>
    <property type="project" value="TreeGrafter"/>
</dbReference>
<dbReference type="InterPro" id="IPR020845">
    <property type="entry name" value="AMP-binding_CS"/>
</dbReference>
<dbReference type="PANTHER" id="PTHR45527">
    <property type="entry name" value="NONRIBOSOMAL PEPTIDE SYNTHETASE"/>
    <property type="match status" value="1"/>
</dbReference>
<dbReference type="InterPro" id="IPR045851">
    <property type="entry name" value="AMP-bd_C_sf"/>
</dbReference>
<dbReference type="PROSITE" id="PS50075">
    <property type="entry name" value="CARRIER"/>
    <property type="match status" value="1"/>
</dbReference>
<dbReference type="Pfam" id="PF00975">
    <property type="entry name" value="Thioesterase"/>
    <property type="match status" value="1"/>
</dbReference>
<evidence type="ECO:0000256" key="2">
    <source>
        <dbReference type="ARBA" id="ARBA00022450"/>
    </source>
</evidence>
<dbReference type="SUPFAM" id="SSF52777">
    <property type="entry name" value="CoA-dependent acyltransferases"/>
    <property type="match status" value="2"/>
</dbReference>
<comment type="caution">
    <text evidence="6">The sequence shown here is derived from an EMBL/GenBank/DDBJ whole genome shotgun (WGS) entry which is preliminary data.</text>
</comment>
<dbReference type="InterPro" id="IPR001242">
    <property type="entry name" value="Condensation_dom"/>
</dbReference>
<dbReference type="CDD" id="cd05930">
    <property type="entry name" value="A_NRPS"/>
    <property type="match status" value="1"/>
</dbReference>
<dbReference type="InterPro" id="IPR020806">
    <property type="entry name" value="PKS_PP-bd"/>
</dbReference>
<keyword evidence="7" id="KW-1185">Reference proteome</keyword>
<dbReference type="EMBL" id="QENQ01000001">
    <property type="protein sequence ID" value="PVX29032.1"/>
    <property type="molecule type" value="Genomic_DNA"/>
</dbReference>
<dbReference type="GO" id="GO:0031177">
    <property type="term" value="F:phosphopantetheine binding"/>
    <property type="evidence" value="ECO:0007669"/>
    <property type="project" value="InterPro"/>
</dbReference>
<dbReference type="InterPro" id="IPR006162">
    <property type="entry name" value="Ppantetheine_attach_site"/>
</dbReference>
<dbReference type="GO" id="GO:0043041">
    <property type="term" value="P:amino acid activation for nonribosomal peptide biosynthetic process"/>
    <property type="evidence" value="ECO:0007669"/>
    <property type="project" value="TreeGrafter"/>
</dbReference>
<feature type="domain" description="Carrier" evidence="5">
    <location>
        <begin position="938"/>
        <end position="1012"/>
    </location>
</feature>
<dbReference type="Gene3D" id="1.10.1200.10">
    <property type="entry name" value="ACP-like"/>
    <property type="match status" value="1"/>
</dbReference>
<keyword evidence="3" id="KW-0597">Phosphoprotein</keyword>
<dbReference type="GO" id="GO:0005737">
    <property type="term" value="C:cytoplasm"/>
    <property type="evidence" value="ECO:0007669"/>
    <property type="project" value="TreeGrafter"/>
</dbReference>
<dbReference type="SUPFAM" id="SSF56801">
    <property type="entry name" value="Acetyl-CoA synthetase-like"/>
    <property type="match status" value="1"/>
</dbReference>
<dbReference type="PANTHER" id="PTHR45527:SF1">
    <property type="entry name" value="FATTY ACID SYNTHASE"/>
    <property type="match status" value="1"/>
</dbReference>
<evidence type="ECO:0000259" key="5">
    <source>
        <dbReference type="PROSITE" id="PS50075"/>
    </source>
</evidence>
<dbReference type="NCBIfam" id="TIGR01733">
    <property type="entry name" value="AA-adenyl-dom"/>
    <property type="match status" value="1"/>
</dbReference>
<dbReference type="Gene3D" id="3.40.50.12780">
    <property type="entry name" value="N-terminal domain of ligase-like"/>
    <property type="match status" value="1"/>
</dbReference>
<name>A0A2U0SCD1_9SPHN</name>
<dbReference type="Proteomes" id="UP000245890">
    <property type="component" value="Unassembled WGS sequence"/>
</dbReference>
<dbReference type="InterPro" id="IPR042099">
    <property type="entry name" value="ANL_N_sf"/>
</dbReference>